<dbReference type="EMBL" id="JASCZI010272088">
    <property type="protein sequence ID" value="MED6220042.1"/>
    <property type="molecule type" value="Genomic_DNA"/>
</dbReference>
<comment type="caution">
    <text evidence="1">The sequence shown here is derived from an EMBL/GenBank/DDBJ whole genome shotgun (WGS) entry which is preliminary data.</text>
</comment>
<evidence type="ECO:0000313" key="2">
    <source>
        <dbReference type="Proteomes" id="UP001341840"/>
    </source>
</evidence>
<organism evidence="1 2">
    <name type="scientific">Stylosanthes scabra</name>
    <dbReference type="NCBI Taxonomy" id="79078"/>
    <lineage>
        <taxon>Eukaryota</taxon>
        <taxon>Viridiplantae</taxon>
        <taxon>Streptophyta</taxon>
        <taxon>Embryophyta</taxon>
        <taxon>Tracheophyta</taxon>
        <taxon>Spermatophyta</taxon>
        <taxon>Magnoliopsida</taxon>
        <taxon>eudicotyledons</taxon>
        <taxon>Gunneridae</taxon>
        <taxon>Pentapetalae</taxon>
        <taxon>rosids</taxon>
        <taxon>fabids</taxon>
        <taxon>Fabales</taxon>
        <taxon>Fabaceae</taxon>
        <taxon>Papilionoideae</taxon>
        <taxon>50 kb inversion clade</taxon>
        <taxon>dalbergioids sensu lato</taxon>
        <taxon>Dalbergieae</taxon>
        <taxon>Pterocarpus clade</taxon>
        <taxon>Stylosanthes</taxon>
    </lineage>
</organism>
<accession>A0ABU6ZDK2</accession>
<keyword evidence="2" id="KW-1185">Reference proteome</keyword>
<sequence length="120" mass="13717">MIIFHIVEYHQPDRVMRQFGLDQSIPARPHQPDHLHSVTLFGKTEDIWLVTHRDILRRITRKWIGQSSATLGHVVDLVEQLQLSSDAPPPGFTLDSVHHATTKILAALGEHDRAIHHQFS</sequence>
<evidence type="ECO:0000313" key="1">
    <source>
        <dbReference type="EMBL" id="MED6220042.1"/>
    </source>
</evidence>
<reference evidence="1 2" key="1">
    <citation type="journal article" date="2023" name="Plants (Basel)">
        <title>Bridging the Gap: Combining Genomics and Transcriptomics Approaches to Understand Stylosanthes scabra, an Orphan Legume from the Brazilian Caatinga.</title>
        <authorList>
            <person name="Ferreira-Neto J.R.C."/>
            <person name="da Silva M.D."/>
            <person name="Binneck E."/>
            <person name="de Melo N.F."/>
            <person name="da Silva R.H."/>
            <person name="de Melo A.L.T.M."/>
            <person name="Pandolfi V."/>
            <person name="Bustamante F.O."/>
            <person name="Brasileiro-Vidal A.C."/>
            <person name="Benko-Iseppon A.M."/>
        </authorList>
    </citation>
    <scope>NUCLEOTIDE SEQUENCE [LARGE SCALE GENOMIC DNA]</scope>
    <source>
        <tissue evidence="1">Leaves</tissue>
    </source>
</reference>
<proteinExistence type="predicted"/>
<protein>
    <submittedName>
        <fullName evidence="1">Uncharacterized protein</fullName>
    </submittedName>
</protein>
<dbReference type="Proteomes" id="UP001341840">
    <property type="component" value="Unassembled WGS sequence"/>
</dbReference>
<name>A0ABU6ZDK2_9FABA</name>
<gene>
    <name evidence="1" type="ORF">PIB30_041298</name>
</gene>